<comment type="caution">
    <text evidence="4">The sequence shown here is derived from an EMBL/GenBank/DDBJ whole genome shotgun (WGS) entry which is preliminary data.</text>
</comment>
<dbReference type="SUPFAM" id="SSF53383">
    <property type="entry name" value="PLP-dependent transferases"/>
    <property type="match status" value="1"/>
</dbReference>
<dbReference type="GO" id="GO:0008483">
    <property type="term" value="F:transaminase activity"/>
    <property type="evidence" value="ECO:0007669"/>
    <property type="project" value="InterPro"/>
</dbReference>
<reference evidence="5" key="1">
    <citation type="submission" date="2018-06" db="EMBL/GenBank/DDBJ databases">
        <authorList>
            <person name="Khan S.A."/>
        </authorList>
    </citation>
    <scope>NUCLEOTIDE SEQUENCE [LARGE SCALE GENOMIC DNA]</scope>
    <source>
        <strain evidence="5">DB-1506</strain>
    </source>
</reference>
<accession>A0A327M843</accession>
<comment type="similarity">
    <text evidence="3">Belongs to the class-III pyridoxal-phosphate-dependent aminotransferase family.</text>
</comment>
<dbReference type="Pfam" id="PF00202">
    <property type="entry name" value="Aminotran_3"/>
    <property type="match status" value="1"/>
</dbReference>
<dbReference type="Proteomes" id="UP000249065">
    <property type="component" value="Unassembled WGS sequence"/>
</dbReference>
<organism evidence="4 5">
    <name type="scientific">Roseicella frigidaeris</name>
    <dbReference type="NCBI Taxonomy" id="2230885"/>
    <lineage>
        <taxon>Bacteria</taxon>
        <taxon>Pseudomonadati</taxon>
        <taxon>Pseudomonadota</taxon>
        <taxon>Alphaproteobacteria</taxon>
        <taxon>Acetobacterales</taxon>
        <taxon>Roseomonadaceae</taxon>
        <taxon>Roseicella</taxon>
    </lineage>
</organism>
<name>A0A327M843_9PROT</name>
<keyword evidence="5" id="KW-1185">Reference proteome</keyword>
<dbReference type="InterPro" id="IPR005814">
    <property type="entry name" value="Aminotrans_3"/>
</dbReference>
<evidence type="ECO:0000256" key="1">
    <source>
        <dbReference type="ARBA" id="ARBA00001933"/>
    </source>
</evidence>
<dbReference type="InterPro" id="IPR015424">
    <property type="entry name" value="PyrdxlP-dep_Trfase"/>
</dbReference>
<dbReference type="AlphaFoldDB" id="A0A327M843"/>
<dbReference type="PANTHER" id="PTHR43713:SF3">
    <property type="entry name" value="GLUTAMATE-1-SEMIALDEHYDE 2,1-AMINOMUTASE 1, CHLOROPLASTIC-RELATED"/>
    <property type="match status" value="1"/>
</dbReference>
<dbReference type="GO" id="GO:0030170">
    <property type="term" value="F:pyridoxal phosphate binding"/>
    <property type="evidence" value="ECO:0007669"/>
    <property type="project" value="InterPro"/>
</dbReference>
<dbReference type="InterPro" id="IPR049704">
    <property type="entry name" value="Aminotrans_3_PPA_site"/>
</dbReference>
<gene>
    <name evidence="4" type="ORF">DOO78_11865</name>
</gene>
<dbReference type="InterPro" id="IPR015422">
    <property type="entry name" value="PyrdxlP-dep_Trfase_small"/>
</dbReference>
<dbReference type="OrthoDB" id="9801052at2"/>
<evidence type="ECO:0000313" key="4">
    <source>
        <dbReference type="EMBL" id="RAI58899.1"/>
    </source>
</evidence>
<dbReference type="Gene3D" id="3.90.1150.10">
    <property type="entry name" value="Aspartate Aminotransferase, domain 1"/>
    <property type="match status" value="1"/>
</dbReference>
<dbReference type="Gene3D" id="3.40.640.10">
    <property type="entry name" value="Type I PLP-dependent aspartate aminotransferase-like (Major domain)"/>
    <property type="match status" value="1"/>
</dbReference>
<dbReference type="PANTHER" id="PTHR43713">
    <property type="entry name" value="GLUTAMATE-1-SEMIALDEHYDE 2,1-AMINOMUTASE"/>
    <property type="match status" value="1"/>
</dbReference>
<evidence type="ECO:0000256" key="2">
    <source>
        <dbReference type="ARBA" id="ARBA00022898"/>
    </source>
</evidence>
<proteinExistence type="inferred from homology"/>
<dbReference type="InterPro" id="IPR015421">
    <property type="entry name" value="PyrdxlP-dep_Trfase_major"/>
</dbReference>
<protein>
    <submittedName>
        <fullName evidence="4">Glutamate-1-semialdehyde 2,1-aminomutase</fullName>
    </submittedName>
</protein>
<sequence>MWGHMHAGRMPEGYPQFFARAEGGHVWDADGTRYVDLMCAWGPILLGHRDPAVERAAARQAALGDAMNGPAPVMVELAERLVERIAHADWAIFAKNGSDATTACVTIARAATGRRAILVAEGSYHGALPWCTPVREGVTAEDRAHQHRFRYNDLASLEAAADAAGGDLAGVILTAFRHDNVVDQEMPDPTFLRGVRALCDRRGAALILDDVRAGFRLHPGGSWEGFGVRPDLAAFSKALGNGHAIAAITGSDPLREAAARVFVTGSFWCAAVPMAAALATLEELGRRDVPGHLAALGERLRAGLAERARGFNVGLRQSGPPAMPLFLFEGDEDVRLGRAFCAAALKAGAYLHPRHNMFLCAAHTEADIEAVLRAAEPGFQAVARLQAEGG</sequence>
<comment type="cofactor">
    <cofactor evidence="1">
        <name>pyridoxal 5'-phosphate</name>
        <dbReference type="ChEBI" id="CHEBI:597326"/>
    </cofactor>
</comment>
<evidence type="ECO:0000313" key="5">
    <source>
        <dbReference type="Proteomes" id="UP000249065"/>
    </source>
</evidence>
<evidence type="ECO:0000256" key="3">
    <source>
        <dbReference type="RuleBase" id="RU003560"/>
    </source>
</evidence>
<keyword evidence="2 3" id="KW-0663">Pyridoxal phosphate</keyword>
<dbReference type="EMBL" id="QLIX01000007">
    <property type="protein sequence ID" value="RAI58899.1"/>
    <property type="molecule type" value="Genomic_DNA"/>
</dbReference>
<dbReference type="PROSITE" id="PS00600">
    <property type="entry name" value="AA_TRANSFER_CLASS_3"/>
    <property type="match status" value="1"/>
</dbReference>